<proteinExistence type="predicted"/>
<evidence type="ECO:0000313" key="1">
    <source>
        <dbReference type="EMBL" id="MXU87476.1"/>
    </source>
</evidence>
<dbReference type="AlphaFoldDB" id="A0A6B0UFS5"/>
<organism evidence="1">
    <name type="scientific">Ixodes ricinus</name>
    <name type="common">Common tick</name>
    <name type="synonym">Acarus ricinus</name>
    <dbReference type="NCBI Taxonomy" id="34613"/>
    <lineage>
        <taxon>Eukaryota</taxon>
        <taxon>Metazoa</taxon>
        <taxon>Ecdysozoa</taxon>
        <taxon>Arthropoda</taxon>
        <taxon>Chelicerata</taxon>
        <taxon>Arachnida</taxon>
        <taxon>Acari</taxon>
        <taxon>Parasitiformes</taxon>
        <taxon>Ixodida</taxon>
        <taxon>Ixodoidea</taxon>
        <taxon>Ixodidae</taxon>
        <taxon>Ixodinae</taxon>
        <taxon>Ixodes</taxon>
    </lineage>
</organism>
<name>A0A6B0UFS5_IXORI</name>
<protein>
    <submittedName>
        <fullName evidence="1">Uncharacterized protein</fullName>
    </submittedName>
</protein>
<dbReference type="EMBL" id="GIFC01005393">
    <property type="protein sequence ID" value="MXU87476.1"/>
    <property type="molecule type" value="Transcribed_RNA"/>
</dbReference>
<accession>A0A6B0UFS5</accession>
<sequence length="96" mass="10724">MPDRKAHRPFQKFSAVWWLKSKFTFCHTNGGGNKPVVGSVLSGTRIFTSPRQTRLRCSLYSSFSISFGFDGDKDTTGQDKASTHIDALIKFYTAQG</sequence>
<reference evidence="1" key="1">
    <citation type="submission" date="2019-12" db="EMBL/GenBank/DDBJ databases">
        <title>An insight into the sialome of adult female Ixodes ricinus ticks feeding for 6 days.</title>
        <authorList>
            <person name="Perner J."/>
            <person name="Ribeiro J.M.C."/>
        </authorList>
    </citation>
    <scope>NUCLEOTIDE SEQUENCE</scope>
    <source>
        <strain evidence="1">Semi-engorged</strain>
        <tissue evidence="1">Salivary glands</tissue>
    </source>
</reference>